<reference evidence="2 3" key="1">
    <citation type="submission" date="2023-03" db="EMBL/GenBank/DDBJ databases">
        <authorList>
            <person name="Shen W."/>
            <person name="Cai J."/>
        </authorList>
    </citation>
    <scope>NUCLEOTIDE SEQUENCE [LARGE SCALE GENOMIC DNA]</scope>
    <source>
        <strain evidence="2 3">D6-4</strain>
    </source>
</reference>
<sequence length="202" mass="22029">MKQHYSIKIFIFCAIGVCINVVLGSIITVTNIPFLFLDAIGTIFIAVNFRMRDGIHTGVCTNLLLGVIHGPLALPFGFVSITIAIVANLCARKSFSYKKAFITGILLVLVGSLVSAPIRVILYGGFGGLSKSVSDILVFSLQASGRRAIVAAYWGAVTDGIVDKIISCFIVVWLSNLPQIQPFLQSFRNSKENYHEWSKENS</sequence>
<evidence type="ECO:0000313" key="2">
    <source>
        <dbReference type="EMBL" id="MDT2602449.1"/>
    </source>
</evidence>
<feature type="transmembrane region" description="Helical" evidence="1">
    <location>
        <begin position="101"/>
        <end position="122"/>
    </location>
</feature>
<protein>
    <recommendedName>
        <fullName evidence="4">ECF transporter S component</fullName>
    </recommendedName>
</protein>
<dbReference type="Proteomes" id="UP001252875">
    <property type="component" value="Unassembled WGS sequence"/>
</dbReference>
<evidence type="ECO:0000256" key="1">
    <source>
        <dbReference type="SAM" id="Phobius"/>
    </source>
</evidence>
<evidence type="ECO:0000313" key="3">
    <source>
        <dbReference type="Proteomes" id="UP001252875"/>
    </source>
</evidence>
<dbReference type="RefSeq" id="WP_311823681.1">
    <property type="nucleotide sequence ID" value="NZ_JARPYF010000019.1"/>
</dbReference>
<keyword evidence="1" id="KW-1133">Transmembrane helix</keyword>
<organism evidence="2 3">
    <name type="scientific">Enterococcus hulanensis</name>
    <dbReference type="NCBI Taxonomy" id="2559929"/>
    <lineage>
        <taxon>Bacteria</taxon>
        <taxon>Bacillati</taxon>
        <taxon>Bacillota</taxon>
        <taxon>Bacilli</taxon>
        <taxon>Lactobacillales</taxon>
        <taxon>Enterococcaceae</taxon>
        <taxon>Enterococcus</taxon>
    </lineage>
</organism>
<feature type="transmembrane region" description="Helical" evidence="1">
    <location>
        <begin position="63"/>
        <end position="89"/>
    </location>
</feature>
<keyword evidence="3" id="KW-1185">Reference proteome</keyword>
<proteinExistence type="predicted"/>
<keyword evidence="1" id="KW-0472">Membrane</keyword>
<gene>
    <name evidence="2" type="ORF">P7D85_22025</name>
</gene>
<keyword evidence="1" id="KW-0812">Transmembrane</keyword>
<feature type="transmembrane region" description="Helical" evidence="1">
    <location>
        <begin position="7"/>
        <end position="26"/>
    </location>
</feature>
<dbReference type="EMBL" id="JARPYI010000020">
    <property type="protein sequence ID" value="MDT2602449.1"/>
    <property type="molecule type" value="Genomic_DNA"/>
</dbReference>
<feature type="transmembrane region" description="Helical" evidence="1">
    <location>
        <begin position="32"/>
        <end position="51"/>
    </location>
</feature>
<evidence type="ECO:0008006" key="4">
    <source>
        <dbReference type="Google" id="ProtNLM"/>
    </source>
</evidence>
<comment type="caution">
    <text evidence="2">The sequence shown here is derived from an EMBL/GenBank/DDBJ whole genome shotgun (WGS) entry which is preliminary data.</text>
</comment>
<name>A0ABU3F5N2_9ENTE</name>
<accession>A0ABU3F5N2</accession>